<dbReference type="InterPro" id="IPR015797">
    <property type="entry name" value="NUDIX_hydrolase-like_dom_sf"/>
</dbReference>
<dbReference type="AlphaFoldDB" id="A0A239I253"/>
<comment type="cofactor">
    <cofactor evidence="1">
        <name>Mg(2+)</name>
        <dbReference type="ChEBI" id="CHEBI:18420"/>
    </cofactor>
</comment>
<keyword evidence="3 4" id="KW-0378">Hydrolase</keyword>
<evidence type="ECO:0000313" key="6">
    <source>
        <dbReference type="EMBL" id="SNS87599.1"/>
    </source>
</evidence>
<evidence type="ECO:0000256" key="1">
    <source>
        <dbReference type="ARBA" id="ARBA00001946"/>
    </source>
</evidence>
<dbReference type="SUPFAM" id="SSF55811">
    <property type="entry name" value="Nudix"/>
    <property type="match status" value="2"/>
</dbReference>
<protein>
    <submittedName>
        <fullName evidence="6">ADP-ribose pyrophosphatase YjhB, NUDIX family</fullName>
    </submittedName>
</protein>
<dbReference type="PANTHER" id="PTHR43046:SF14">
    <property type="entry name" value="MUTT_NUDIX FAMILY PROTEIN"/>
    <property type="match status" value="1"/>
</dbReference>
<dbReference type="CDD" id="cd02883">
    <property type="entry name" value="NUDIX_Hydrolase"/>
    <property type="match status" value="2"/>
</dbReference>
<dbReference type="InterPro" id="IPR000086">
    <property type="entry name" value="NUDIX_hydrolase_dom"/>
</dbReference>
<feature type="domain" description="Nudix hydrolase" evidence="5">
    <location>
        <begin position="160"/>
        <end position="302"/>
    </location>
</feature>
<proteinExistence type="inferred from homology"/>
<evidence type="ECO:0000259" key="5">
    <source>
        <dbReference type="PROSITE" id="PS51462"/>
    </source>
</evidence>
<dbReference type="PRINTS" id="PR00502">
    <property type="entry name" value="NUDIXFAMILY"/>
</dbReference>
<evidence type="ECO:0000256" key="2">
    <source>
        <dbReference type="ARBA" id="ARBA00005582"/>
    </source>
</evidence>
<dbReference type="PANTHER" id="PTHR43046">
    <property type="entry name" value="GDP-MANNOSE MANNOSYL HYDROLASE"/>
    <property type="match status" value="1"/>
</dbReference>
<evidence type="ECO:0000313" key="7">
    <source>
        <dbReference type="Proteomes" id="UP000198362"/>
    </source>
</evidence>
<dbReference type="InterPro" id="IPR020084">
    <property type="entry name" value="NUDIX_hydrolase_CS"/>
</dbReference>
<keyword evidence="7" id="KW-1185">Reference proteome</keyword>
<gene>
    <name evidence="6" type="ORF">SAMN05421812_102167</name>
</gene>
<accession>A0A239I253</accession>
<organism evidence="6 7">
    <name type="scientific">Asanoa hainanensis</name>
    <dbReference type="NCBI Taxonomy" id="560556"/>
    <lineage>
        <taxon>Bacteria</taxon>
        <taxon>Bacillati</taxon>
        <taxon>Actinomycetota</taxon>
        <taxon>Actinomycetes</taxon>
        <taxon>Micromonosporales</taxon>
        <taxon>Micromonosporaceae</taxon>
        <taxon>Asanoa</taxon>
    </lineage>
</organism>
<evidence type="ECO:0000256" key="4">
    <source>
        <dbReference type="RuleBase" id="RU003476"/>
    </source>
</evidence>
<feature type="domain" description="Nudix hydrolase" evidence="5">
    <location>
        <begin position="2"/>
        <end position="139"/>
    </location>
</feature>
<dbReference type="RefSeq" id="WP_089245022.1">
    <property type="nucleotide sequence ID" value="NZ_FZPH01000002.1"/>
</dbReference>
<dbReference type="Proteomes" id="UP000198362">
    <property type="component" value="Unassembled WGS sequence"/>
</dbReference>
<dbReference type="InterPro" id="IPR020476">
    <property type="entry name" value="Nudix_hydrolase"/>
</dbReference>
<dbReference type="PROSITE" id="PS51462">
    <property type="entry name" value="NUDIX"/>
    <property type="match status" value="2"/>
</dbReference>
<dbReference type="PROSITE" id="PS00893">
    <property type="entry name" value="NUDIX_BOX"/>
    <property type="match status" value="1"/>
</dbReference>
<evidence type="ECO:0000256" key="3">
    <source>
        <dbReference type="ARBA" id="ARBA00022801"/>
    </source>
</evidence>
<name>A0A239I253_9ACTN</name>
<dbReference type="GO" id="GO:0016787">
    <property type="term" value="F:hydrolase activity"/>
    <property type="evidence" value="ECO:0007669"/>
    <property type="project" value="UniProtKB-KW"/>
</dbReference>
<dbReference type="EMBL" id="FZPH01000002">
    <property type="protein sequence ID" value="SNS87599.1"/>
    <property type="molecule type" value="Genomic_DNA"/>
</dbReference>
<reference evidence="6 7" key="1">
    <citation type="submission" date="2017-06" db="EMBL/GenBank/DDBJ databases">
        <authorList>
            <person name="Kim H.J."/>
            <person name="Triplett B.A."/>
        </authorList>
    </citation>
    <scope>NUCLEOTIDE SEQUENCE [LARGE SCALE GENOMIC DNA]</scope>
    <source>
        <strain evidence="6 7">CGMCC 4.5593</strain>
    </source>
</reference>
<dbReference type="Gene3D" id="3.90.79.10">
    <property type="entry name" value="Nucleoside Triphosphate Pyrophosphohydrolase"/>
    <property type="match status" value="2"/>
</dbReference>
<dbReference type="OrthoDB" id="9804442at2"/>
<dbReference type="Pfam" id="PF00293">
    <property type="entry name" value="NUDIX"/>
    <property type="match status" value="2"/>
</dbReference>
<sequence>MERRRRIGAYGLCRDGDRVLLARSSDKSDFPGVWQIPGGGLEHGEAPAHALVREYREETGLEIEIGRPLTALASVRELRDIDVVWHYDLIVYEVTVLRGTLRSEAAGTSDDVAWVDQRDLADLRLMPFTAELLGQPVVPLDFVAPHPLGRRRPPPPLRTDRGQRFAAYGLVTSPRGVLLTKISEGFPGAGKWHLPGGGTDFGEQPAAGLLRELAEESGQVGEVVELLGVSDRHNPRAIGPEPHPMDWHAVRVIYRVAVPVPTEPRVAEVGGSTVDAAWFTRDELRGLTLTDVAATATEAWAA</sequence>
<comment type="similarity">
    <text evidence="2 4">Belongs to the Nudix hydrolase family.</text>
</comment>